<evidence type="ECO:0000313" key="2">
    <source>
        <dbReference type="EMBL" id="VDN28332.1"/>
    </source>
</evidence>
<dbReference type="AlphaFoldDB" id="A0A3P7Q8Y4"/>
<dbReference type="PANTHER" id="PTHR11054">
    <property type="entry name" value="6-PHOSPHOGLUCONOLACTONASE"/>
    <property type="match status" value="1"/>
</dbReference>
<keyword evidence="3" id="KW-1185">Reference proteome</keyword>
<reference evidence="2 3" key="1">
    <citation type="submission" date="2018-11" db="EMBL/GenBank/DDBJ databases">
        <authorList>
            <consortium name="Pathogen Informatics"/>
        </authorList>
    </citation>
    <scope>NUCLEOTIDE SEQUENCE [LARGE SCALE GENOMIC DNA]</scope>
</reference>
<dbReference type="InterPro" id="IPR037171">
    <property type="entry name" value="NagB/RpiA_transferase-like"/>
</dbReference>
<dbReference type="Proteomes" id="UP000281553">
    <property type="component" value="Unassembled WGS sequence"/>
</dbReference>
<dbReference type="EMBL" id="UYRU01077643">
    <property type="protein sequence ID" value="VDN28332.1"/>
    <property type="molecule type" value="Genomic_DNA"/>
</dbReference>
<gene>
    <name evidence="2" type="ORF">DILT_LOCUS15163</name>
</gene>
<dbReference type="PANTHER" id="PTHR11054:SF0">
    <property type="entry name" value="6-PHOSPHOGLUCONOLACTONASE"/>
    <property type="match status" value="1"/>
</dbReference>
<feature type="non-terminal residue" evidence="2">
    <location>
        <position position="167"/>
    </location>
</feature>
<protein>
    <recommendedName>
        <fullName evidence="1">Glucosamine/galactosamine-6-phosphate isomerase domain-containing protein</fullName>
    </recommendedName>
</protein>
<dbReference type="InterPro" id="IPR006148">
    <property type="entry name" value="Glc/Gal-6P_isomerase"/>
</dbReference>
<feature type="domain" description="Glucosamine/galactosamine-6-phosphate isomerase" evidence="1">
    <location>
        <begin position="46"/>
        <end position="166"/>
    </location>
</feature>
<proteinExistence type="predicted"/>
<accession>A0A3P7Q8Y4</accession>
<dbReference type="SUPFAM" id="SSF100950">
    <property type="entry name" value="NagB/RpiA/CoA transferase-like"/>
    <property type="match status" value="1"/>
</dbReference>
<name>A0A3P7Q8Y4_DIBLA</name>
<evidence type="ECO:0000313" key="3">
    <source>
        <dbReference type="Proteomes" id="UP000281553"/>
    </source>
</evidence>
<organism evidence="2 3">
    <name type="scientific">Dibothriocephalus latus</name>
    <name type="common">Fish tapeworm</name>
    <name type="synonym">Diphyllobothrium latum</name>
    <dbReference type="NCBI Taxonomy" id="60516"/>
    <lineage>
        <taxon>Eukaryota</taxon>
        <taxon>Metazoa</taxon>
        <taxon>Spiralia</taxon>
        <taxon>Lophotrochozoa</taxon>
        <taxon>Platyhelminthes</taxon>
        <taxon>Cestoda</taxon>
        <taxon>Eucestoda</taxon>
        <taxon>Diphyllobothriidea</taxon>
        <taxon>Diphyllobothriidae</taxon>
        <taxon>Dibothriocephalus</taxon>
    </lineage>
</organism>
<sequence>MAYLTNLIESEKGIDLKSELEGKAYVAVPGSHGCRFDSQSAFAHPVCVSGGSMPTQISPGLLTLKDVDWKRVHFFFCDERVVPFDSPDSTYGVYKSLLFDHLSDLPAENVHKISLEGTAAEVAAKYQADIMAFFGAENGYPAFDLLLLGLGPDGHTCSLFPNHQLLS</sequence>
<dbReference type="InterPro" id="IPR039104">
    <property type="entry name" value="6PGL"/>
</dbReference>
<dbReference type="Pfam" id="PF01182">
    <property type="entry name" value="Glucosamine_iso"/>
    <property type="match status" value="1"/>
</dbReference>
<dbReference type="Gene3D" id="3.40.50.1360">
    <property type="match status" value="1"/>
</dbReference>
<dbReference type="GO" id="GO:0005975">
    <property type="term" value="P:carbohydrate metabolic process"/>
    <property type="evidence" value="ECO:0007669"/>
    <property type="project" value="InterPro"/>
</dbReference>
<dbReference type="OrthoDB" id="432544at2759"/>
<evidence type="ECO:0000259" key="1">
    <source>
        <dbReference type="Pfam" id="PF01182"/>
    </source>
</evidence>